<gene>
    <name evidence="1" type="ORF">GKO46_04215</name>
    <name evidence="2" type="ORF">GKO48_05045</name>
</gene>
<reference evidence="2" key="2">
    <citation type="journal article" date="2023" name="Nat. Commun.">
        <title>Cultivation of marine bacteria of the SAR202 clade.</title>
        <authorList>
            <person name="Lim Y."/>
            <person name="Seo J.H."/>
            <person name="Giovannoni S.J."/>
            <person name="Kang I."/>
            <person name="Cho J.C."/>
        </authorList>
    </citation>
    <scope>NUCLEOTIDE SEQUENCE</scope>
    <source>
        <strain evidence="2">JH1073</strain>
    </source>
</reference>
<evidence type="ECO:0000313" key="2">
    <source>
        <dbReference type="EMBL" id="WFG39005.1"/>
    </source>
</evidence>
<accession>A0AAJ6CUQ5</accession>
<name>A0AAJ6CUQ5_9CHLR</name>
<sequence length="133" mass="14003">MPDTSHNSIYLDRLSSALVGAVEDGRIGLPRFVRWLERVDGEAVGDELVTDALDICNRVFGSSPTRQHRSGDGVKHQTLQAVWSNGSSALISFAPAGDRSAAGPEIMLLGSSGAMYFDGALGGSPTVEQVGRS</sequence>
<evidence type="ECO:0000313" key="1">
    <source>
        <dbReference type="EMBL" id="MDG0866276.1"/>
    </source>
</evidence>
<protein>
    <submittedName>
        <fullName evidence="2">Uncharacterized protein</fullName>
    </submittedName>
</protein>
<evidence type="ECO:0000313" key="3">
    <source>
        <dbReference type="Proteomes" id="UP001219901"/>
    </source>
</evidence>
<keyword evidence="3" id="KW-1185">Reference proteome</keyword>
<dbReference type="Proteomes" id="UP001219901">
    <property type="component" value="Chromosome"/>
</dbReference>
<evidence type="ECO:0000313" key="4">
    <source>
        <dbReference type="Proteomes" id="UP001321249"/>
    </source>
</evidence>
<reference evidence="3 4" key="1">
    <citation type="submission" date="2019-11" db="EMBL/GenBank/DDBJ databases">
        <authorList>
            <person name="Cho J.-C."/>
        </authorList>
    </citation>
    <scope>NUCLEOTIDE SEQUENCE [LARGE SCALE GENOMIC DNA]</scope>
    <source>
        <strain evidence="2 3">JH1073</strain>
        <strain evidence="1 4">JH702</strain>
    </source>
</reference>
<proteinExistence type="predicted"/>
<dbReference type="RefSeq" id="WP_342822283.1">
    <property type="nucleotide sequence ID" value="NZ_WMBD01000001.1"/>
</dbReference>
<dbReference type="EMBL" id="WMBE01000001">
    <property type="protein sequence ID" value="MDG0866276.1"/>
    <property type="molecule type" value="Genomic_DNA"/>
</dbReference>
<reference evidence="3" key="3">
    <citation type="submission" date="2023-06" db="EMBL/GenBank/DDBJ databases">
        <title>Pangenomics reveal diversification of enzyme families and niche specialization in globally abundant SAR202 bacteria.</title>
        <authorList>
            <person name="Saw J.H.W."/>
        </authorList>
    </citation>
    <scope>NUCLEOTIDE SEQUENCE [LARGE SCALE GENOMIC DNA]</scope>
    <source>
        <strain evidence="3">JH1073</strain>
    </source>
</reference>
<dbReference type="AlphaFoldDB" id="A0AAJ6CUQ5"/>
<organism evidence="2 3">
    <name type="scientific">Candidatus Lucifugimonas marina</name>
    <dbReference type="NCBI Taxonomy" id="3038979"/>
    <lineage>
        <taxon>Bacteria</taxon>
        <taxon>Bacillati</taxon>
        <taxon>Chloroflexota</taxon>
        <taxon>Dehalococcoidia</taxon>
        <taxon>SAR202 cluster</taxon>
        <taxon>Candidatus Lucifugimonadales</taxon>
        <taxon>Candidatus Lucifugimonadaceae</taxon>
        <taxon>Candidatus Lucifugimonas</taxon>
    </lineage>
</organism>
<dbReference type="EMBL" id="CP046147">
    <property type="protein sequence ID" value="WFG39005.1"/>
    <property type="molecule type" value="Genomic_DNA"/>
</dbReference>
<dbReference type="Proteomes" id="UP001321249">
    <property type="component" value="Unassembled WGS sequence"/>
</dbReference>